<dbReference type="EMBL" id="CAJHIT010000002">
    <property type="protein sequence ID" value="CAD6499943.1"/>
    <property type="molecule type" value="Genomic_DNA"/>
</dbReference>
<accession>A0A9W4GD08</accession>
<protein>
    <submittedName>
        <fullName evidence="1">BgTH12-04048</fullName>
    </submittedName>
</protein>
<sequence length="198" mass="22092">MASLLKYRQKRQRLIRPSTPDTTDIIAIINYISDAIPKYSTALHIWLMPERLPDAAIKATMENVSVSQRVFGSCGRGFDRRSIMGHINYDDWEWTNNWVQGLGIITRPLAETSPEWSEELLLLLALDNDRNKGSLLEKPVVGSGSNDMGKRRFTSSRAIDAANALATPALDDFSAVFAPFPSHPGTVYTLSIRISKLT</sequence>
<evidence type="ECO:0000313" key="2">
    <source>
        <dbReference type="Proteomes" id="UP000683417"/>
    </source>
</evidence>
<organism evidence="1 2">
    <name type="scientific">Blumeria graminis f. sp. triticale</name>
    <dbReference type="NCBI Taxonomy" id="1689686"/>
    <lineage>
        <taxon>Eukaryota</taxon>
        <taxon>Fungi</taxon>
        <taxon>Dikarya</taxon>
        <taxon>Ascomycota</taxon>
        <taxon>Pezizomycotina</taxon>
        <taxon>Leotiomycetes</taxon>
        <taxon>Erysiphales</taxon>
        <taxon>Erysiphaceae</taxon>
        <taxon>Blumeria</taxon>
    </lineage>
</organism>
<dbReference type="AlphaFoldDB" id="A0A9W4GD08"/>
<evidence type="ECO:0000313" key="1">
    <source>
        <dbReference type="EMBL" id="CAD6499943.1"/>
    </source>
</evidence>
<gene>
    <name evidence="1" type="ORF">BGTH12_LOCUS1301</name>
</gene>
<dbReference type="Proteomes" id="UP000683417">
    <property type="component" value="Unassembled WGS sequence"/>
</dbReference>
<reference evidence="1" key="1">
    <citation type="submission" date="2020-10" db="EMBL/GenBank/DDBJ databases">
        <authorList>
            <person name="Muller C M."/>
        </authorList>
    </citation>
    <scope>NUCLEOTIDE SEQUENCE</scope>
    <source>
        <strain evidence="1">THUN-12</strain>
    </source>
</reference>
<name>A0A9W4GD08_BLUGR</name>
<comment type="caution">
    <text evidence="1">The sequence shown here is derived from an EMBL/GenBank/DDBJ whole genome shotgun (WGS) entry which is preliminary data.</text>
</comment>
<proteinExistence type="predicted"/>